<dbReference type="GO" id="GO:0004521">
    <property type="term" value="F:RNA endonuclease activity"/>
    <property type="evidence" value="ECO:0007669"/>
    <property type="project" value="InterPro"/>
</dbReference>
<dbReference type="Gene3D" id="3.30.70.240">
    <property type="match status" value="1"/>
</dbReference>
<protein>
    <recommendedName>
        <fullName evidence="9">CRISPR-associated endoribonuclease Cas2</fullName>
        <ecNumber evidence="9">3.1.-.-</ecNumber>
    </recommendedName>
</protein>
<dbReference type="InterPro" id="IPR019199">
    <property type="entry name" value="Virulence_VapD/CRISPR_Cas2"/>
</dbReference>
<comment type="function">
    <text evidence="9">CRISPR (clustered regularly interspaced short palindromic repeat), is an adaptive immune system that provides protection against mobile genetic elements (viruses, transposable elements and conjugative plasmids). CRISPR clusters contain sequences complementary to antecedent mobile elements and target invading nucleic acids. CRISPR clusters are transcribed and processed into CRISPR RNA (crRNA). Functions as a ssRNA-specific endoribonuclease. Involved in the integration of spacer DNA into the CRISPR cassette.</text>
</comment>
<dbReference type="EMBL" id="RJNA01000003">
    <property type="protein sequence ID" value="RSI44818.1"/>
    <property type="molecule type" value="Genomic_DNA"/>
</dbReference>
<comment type="subunit">
    <text evidence="9">Homodimer, forms a heterotetramer with a Cas1 homodimer.</text>
</comment>
<feature type="binding site" evidence="9">
    <location>
        <position position="26"/>
    </location>
    <ligand>
        <name>Mg(2+)</name>
        <dbReference type="ChEBI" id="CHEBI:18420"/>
        <note>catalytic</note>
    </ligand>
</feature>
<keyword evidence="3 9" id="KW-0540">Nuclease</keyword>
<sequence length="110" mass="12785">MVFFNLDDDEKEFARKKTKFCLVIYDIVSNKRRLKLAKLLEGYGVRVQRSCFELALDKLDFDCLVRELRAFYQAEEGDNIIIYLGHKEEEAGTKVLASQLSLDCRARRSG</sequence>
<evidence type="ECO:0000256" key="5">
    <source>
        <dbReference type="ARBA" id="ARBA00022759"/>
    </source>
</evidence>
<evidence type="ECO:0000256" key="6">
    <source>
        <dbReference type="ARBA" id="ARBA00022801"/>
    </source>
</evidence>
<comment type="cofactor">
    <cofactor evidence="1 9">
        <name>Mg(2+)</name>
        <dbReference type="ChEBI" id="CHEBI:18420"/>
    </cofactor>
</comment>
<evidence type="ECO:0000256" key="4">
    <source>
        <dbReference type="ARBA" id="ARBA00022723"/>
    </source>
</evidence>
<dbReference type="PANTHER" id="PTHR34405:SF3">
    <property type="entry name" value="CRISPR-ASSOCIATED ENDORIBONUCLEASE CAS2 3"/>
    <property type="match status" value="1"/>
</dbReference>
<dbReference type="GO" id="GO:0043571">
    <property type="term" value="P:maintenance of CRISPR repeat elements"/>
    <property type="evidence" value="ECO:0007669"/>
    <property type="project" value="UniProtKB-UniRule"/>
</dbReference>
<gene>
    <name evidence="10" type="primary">cas2_2</name>
    <name evidence="9" type="synonym">cas2</name>
    <name evidence="10" type="ORF">D8872_02505</name>
</gene>
<dbReference type="CDD" id="cd09725">
    <property type="entry name" value="Cas2_I_II_III"/>
    <property type="match status" value="1"/>
</dbReference>
<evidence type="ECO:0000256" key="1">
    <source>
        <dbReference type="ARBA" id="ARBA00001946"/>
    </source>
</evidence>
<keyword evidence="6 9" id="KW-0378">Hydrolase</keyword>
<evidence type="ECO:0000256" key="9">
    <source>
        <dbReference type="HAMAP-Rule" id="MF_01471"/>
    </source>
</evidence>
<evidence type="ECO:0000256" key="2">
    <source>
        <dbReference type="ARBA" id="ARBA00009959"/>
    </source>
</evidence>
<dbReference type="Proteomes" id="UP000282617">
    <property type="component" value="Unassembled WGS sequence"/>
</dbReference>
<keyword evidence="7 9" id="KW-0460">Magnesium</keyword>
<dbReference type="HAMAP" id="MF_01471">
    <property type="entry name" value="Cas2"/>
    <property type="match status" value="1"/>
</dbReference>
<evidence type="ECO:0000313" key="10">
    <source>
        <dbReference type="EMBL" id="RSI44818.1"/>
    </source>
</evidence>
<reference evidence="10 11" key="1">
    <citation type="submission" date="2018-11" db="EMBL/GenBank/DDBJ databases">
        <title>Species Designations Belie Phenotypic and Genotypic Heterogeneity in Oral Streptococci.</title>
        <authorList>
            <person name="Velsko I."/>
        </authorList>
    </citation>
    <scope>NUCLEOTIDE SEQUENCE [LARGE SCALE GENOMIC DNA]</scope>
    <source>
        <strain evidence="10 11">BCC51</strain>
    </source>
</reference>
<keyword evidence="8 9" id="KW-0051">Antiviral defense</keyword>
<dbReference type="GO" id="GO:0051607">
    <property type="term" value="P:defense response to virus"/>
    <property type="evidence" value="ECO:0007669"/>
    <property type="project" value="UniProtKB-UniRule"/>
</dbReference>
<dbReference type="SUPFAM" id="SSF143430">
    <property type="entry name" value="TTP0101/SSO1404-like"/>
    <property type="match status" value="1"/>
</dbReference>
<comment type="similarity">
    <text evidence="2 9">Belongs to the CRISPR-associated endoribonuclease Cas2 protein family.</text>
</comment>
<comment type="caution">
    <text evidence="10">The sequence shown here is derived from an EMBL/GenBank/DDBJ whole genome shotgun (WGS) entry which is preliminary data.</text>
</comment>
<evidence type="ECO:0000256" key="8">
    <source>
        <dbReference type="ARBA" id="ARBA00023118"/>
    </source>
</evidence>
<dbReference type="GO" id="GO:0046872">
    <property type="term" value="F:metal ion binding"/>
    <property type="evidence" value="ECO:0007669"/>
    <property type="project" value="UniProtKB-UniRule"/>
</dbReference>
<dbReference type="InterPro" id="IPR021127">
    <property type="entry name" value="CRISPR_associated_Cas2"/>
</dbReference>
<dbReference type="RefSeq" id="WP_260471663.1">
    <property type="nucleotide sequence ID" value="NZ_RJNA01000003.1"/>
</dbReference>
<evidence type="ECO:0000256" key="7">
    <source>
        <dbReference type="ARBA" id="ARBA00022842"/>
    </source>
</evidence>
<evidence type="ECO:0000313" key="11">
    <source>
        <dbReference type="Proteomes" id="UP000282617"/>
    </source>
</evidence>
<dbReference type="GO" id="GO:0016787">
    <property type="term" value="F:hydrolase activity"/>
    <property type="evidence" value="ECO:0007669"/>
    <property type="project" value="UniProtKB-KW"/>
</dbReference>
<organism evidence="10 11">
    <name type="scientific">Streptococcus cristatus</name>
    <dbReference type="NCBI Taxonomy" id="45634"/>
    <lineage>
        <taxon>Bacteria</taxon>
        <taxon>Bacillati</taxon>
        <taxon>Bacillota</taxon>
        <taxon>Bacilli</taxon>
        <taxon>Lactobacillales</taxon>
        <taxon>Streptococcaceae</taxon>
        <taxon>Streptococcus</taxon>
    </lineage>
</organism>
<keyword evidence="4 9" id="KW-0479">Metal-binding</keyword>
<dbReference type="Pfam" id="PF09827">
    <property type="entry name" value="CRISPR_Cas2"/>
    <property type="match status" value="1"/>
</dbReference>
<accession>A0A3R9IMI9</accession>
<name>A0A3R9IMI9_STRCR</name>
<keyword evidence="5 9" id="KW-0255">Endonuclease</keyword>
<evidence type="ECO:0000256" key="3">
    <source>
        <dbReference type="ARBA" id="ARBA00022722"/>
    </source>
</evidence>
<dbReference type="NCBIfam" id="TIGR01573">
    <property type="entry name" value="cas2"/>
    <property type="match status" value="1"/>
</dbReference>
<dbReference type="PANTHER" id="PTHR34405">
    <property type="entry name" value="CRISPR-ASSOCIATED ENDORIBONUCLEASE CAS2"/>
    <property type="match status" value="1"/>
</dbReference>
<dbReference type="AlphaFoldDB" id="A0A3R9IMI9"/>
<dbReference type="EC" id="3.1.-.-" evidence="9"/>
<proteinExistence type="inferred from homology"/>